<dbReference type="EMBL" id="BART01032049">
    <property type="protein sequence ID" value="GAH06964.1"/>
    <property type="molecule type" value="Genomic_DNA"/>
</dbReference>
<comment type="caution">
    <text evidence="1">The sequence shown here is derived from an EMBL/GenBank/DDBJ whole genome shotgun (WGS) entry which is preliminary data.</text>
</comment>
<organism evidence="1">
    <name type="scientific">marine sediment metagenome</name>
    <dbReference type="NCBI Taxonomy" id="412755"/>
    <lineage>
        <taxon>unclassified sequences</taxon>
        <taxon>metagenomes</taxon>
        <taxon>ecological metagenomes</taxon>
    </lineage>
</organism>
<evidence type="ECO:0000313" key="1">
    <source>
        <dbReference type="EMBL" id="GAH06964.1"/>
    </source>
</evidence>
<reference evidence="1" key="1">
    <citation type="journal article" date="2014" name="Front. Microbiol.">
        <title>High frequency of phylogenetically diverse reductive dehalogenase-homologous genes in deep subseafloor sedimentary metagenomes.</title>
        <authorList>
            <person name="Kawai M."/>
            <person name="Futagami T."/>
            <person name="Toyoda A."/>
            <person name="Takaki Y."/>
            <person name="Nishi S."/>
            <person name="Hori S."/>
            <person name="Arai W."/>
            <person name="Tsubouchi T."/>
            <person name="Morono Y."/>
            <person name="Uchiyama I."/>
            <person name="Ito T."/>
            <person name="Fujiyama A."/>
            <person name="Inagaki F."/>
            <person name="Takami H."/>
        </authorList>
    </citation>
    <scope>NUCLEOTIDE SEQUENCE</scope>
    <source>
        <strain evidence="1">Expedition CK06-06</strain>
    </source>
</reference>
<protein>
    <submittedName>
        <fullName evidence="1">Uncharacterized protein</fullName>
    </submittedName>
</protein>
<accession>X1DPS6</accession>
<dbReference type="AlphaFoldDB" id="X1DPS6"/>
<name>X1DPS6_9ZZZZ</name>
<gene>
    <name evidence="1" type="ORF">S01H4_55515</name>
</gene>
<sequence>QRPYISDGEDNLSSALICVNPQGDFRSTSLSVDEDALFYRHTSRC</sequence>
<feature type="non-terminal residue" evidence="1">
    <location>
        <position position="1"/>
    </location>
</feature>
<proteinExistence type="predicted"/>